<dbReference type="EMBL" id="MT413431">
    <property type="protein sequence ID" value="QOW38076.1"/>
    <property type="molecule type" value="Genomic_RNA"/>
</dbReference>
<organism evidence="2">
    <name type="scientific">Dabieshan tick virus</name>
    <dbReference type="NCBI Taxonomy" id="1608046"/>
    <lineage>
        <taxon>Viruses</taxon>
        <taxon>Riboviria</taxon>
        <taxon>Orthornavirae</taxon>
        <taxon>Negarnaviricota</taxon>
        <taxon>Polyploviricotina</taxon>
        <taxon>Bunyaviricetes</taxon>
        <taxon>Hareavirales</taxon>
        <taxon>Phenuiviridae</taxon>
        <taxon>Uukuvirus</taxon>
        <taxon>Uukuvirus dabieshanense</taxon>
    </lineage>
</organism>
<feature type="region of interest" description="Disordered" evidence="1">
    <location>
        <begin position="94"/>
        <end position="152"/>
    </location>
</feature>
<accession>A0A872IVD1</accession>
<evidence type="ECO:0000313" key="2">
    <source>
        <dbReference type="EMBL" id="QOW38076.1"/>
    </source>
</evidence>
<evidence type="ECO:0000256" key="1">
    <source>
        <dbReference type="SAM" id="MobiDB-lite"/>
    </source>
</evidence>
<feature type="compositionally biased region" description="Basic and acidic residues" evidence="1">
    <location>
        <begin position="114"/>
        <end position="123"/>
    </location>
</feature>
<name>A0A872IVD1_9VIRU</name>
<proteinExistence type="predicted"/>
<sequence length="152" mass="17068">MFRNSSVGVIGASLPRLTSIGCGVLFFNFLNFAPVMSDQWCQIAIQVWLVSATPPSPPPWTVKNNWQVEETGDDGHPSSHHHLPRCAERSTLDWAGGGWRNPPITLNKQAHPPTPDRKERKNEGLTWWNFPSPTLTPPEWNSYPPYRGSVRG</sequence>
<reference evidence="2" key="1">
    <citation type="journal article" date="2020" name="J. Infect.">
        <title>Identification of recently identified tick-borne viruses (Dabieshan tick virus and SFTSV) by metagenomic analysis in ticks from Shandong province, China.</title>
        <authorList>
            <person name="Shao L."/>
            <person name="Pang Z."/>
            <person name="Fu H."/>
            <person name="Chang R."/>
            <person name="Lin Z."/>
            <person name="Lv A."/>
            <person name="Wang S."/>
            <person name="Kong X."/>
            <person name="Luo M."/>
            <person name="Liu X."/>
            <person name="Yu X."/>
            <person name="Liu L."/>
            <person name="Niu G."/>
        </authorList>
    </citation>
    <scope>NUCLEOTIDE SEQUENCE</scope>
    <source>
        <strain evidence="2">SDtickDTV-2018-01</strain>
    </source>
</reference>
<protein>
    <submittedName>
        <fullName evidence="2">Nonstructural protein</fullName>
    </submittedName>
</protein>